<sequence>MSSKRKNQQNKDFDVSGKNMTYYDVLGVTTEADIPEIKKQFRKLAITYHPDHKETGDASIFALVACAFECLSNSQKREEYDKVLAIERKARKADFLNSKKAFEEFIKAQDTEVTNKGTKGLEFAQGKYKLESDNLDKKRGIDRLQLEEKAMAAEDALKRMRDIEMTREQDDIEYSQPKIFNDEHLPMEKFNTLFELKYKREAKDNQLVKLGAVPSAFNDTAEKSFFSYDSNYDELFEEGDDGKNIDIGKKVHINAEDLEKIQNQKSDYHSHKVFTKEYKNDIEKRLREREMEDKEYESRKVGDYDTDDNMGGYGFLHQVNVGVGGKELEFEKEEIDESAVRKLLAYRRAEEKSLGLKKRRPKN</sequence>
<dbReference type="PRINTS" id="PR00625">
    <property type="entry name" value="JDOMAIN"/>
</dbReference>
<dbReference type="EMBL" id="MK072252">
    <property type="protein sequence ID" value="AYV80910.1"/>
    <property type="molecule type" value="Genomic_DNA"/>
</dbReference>
<evidence type="ECO:0000256" key="5">
    <source>
        <dbReference type="ARBA" id="ARBA00023186"/>
    </source>
</evidence>
<dbReference type="SMART" id="SM00271">
    <property type="entry name" value="DnaJ"/>
    <property type="match status" value="1"/>
</dbReference>
<dbReference type="GO" id="GO:0006457">
    <property type="term" value="P:protein folding"/>
    <property type="evidence" value="ECO:0007669"/>
    <property type="project" value="InterPro"/>
</dbReference>
<keyword evidence="4" id="KW-0472">Membrane</keyword>
<keyword evidence="5" id="KW-0143">Chaperone</keyword>
<comment type="subcellular location">
    <subcellularLocation>
        <location evidence="1">Membrane</location>
        <topology evidence="1">Multi-pass membrane protein</topology>
    </subcellularLocation>
</comment>
<evidence type="ECO:0000313" key="7">
    <source>
        <dbReference type="EMBL" id="AYV80910.1"/>
    </source>
</evidence>
<gene>
    <name evidence="7" type="ORF">Harvfovirus10_8</name>
</gene>
<evidence type="ECO:0000256" key="1">
    <source>
        <dbReference type="ARBA" id="ARBA00004141"/>
    </source>
</evidence>
<accession>A0A3G5A194</accession>
<evidence type="ECO:0000256" key="4">
    <source>
        <dbReference type="ARBA" id="ARBA00023136"/>
    </source>
</evidence>
<evidence type="ECO:0000259" key="6">
    <source>
        <dbReference type="PROSITE" id="PS50076"/>
    </source>
</evidence>
<dbReference type="InterPro" id="IPR036869">
    <property type="entry name" value="J_dom_sf"/>
</dbReference>
<evidence type="ECO:0000256" key="3">
    <source>
        <dbReference type="ARBA" id="ARBA00022989"/>
    </source>
</evidence>
<dbReference type="PANTHER" id="PTHR44176:SF1">
    <property type="entry name" value="DNAJ HOMOLOG SUBFAMILY C MEMBER 25"/>
    <property type="match status" value="1"/>
</dbReference>
<protein>
    <submittedName>
        <fullName evidence="7">DnaJ domain protein</fullName>
    </submittedName>
</protein>
<name>A0A3G5A194_9VIRU</name>
<dbReference type="PROSITE" id="PS00636">
    <property type="entry name" value="DNAJ_1"/>
    <property type="match status" value="1"/>
</dbReference>
<dbReference type="InterPro" id="IPR044632">
    <property type="entry name" value="DNAJC25-like"/>
</dbReference>
<dbReference type="InterPro" id="IPR001623">
    <property type="entry name" value="DnaJ_domain"/>
</dbReference>
<dbReference type="Pfam" id="PF00226">
    <property type="entry name" value="DnaJ"/>
    <property type="match status" value="1"/>
</dbReference>
<dbReference type="CDD" id="cd06257">
    <property type="entry name" value="DnaJ"/>
    <property type="match status" value="1"/>
</dbReference>
<reference evidence="7" key="1">
    <citation type="submission" date="2018-10" db="EMBL/GenBank/DDBJ databases">
        <title>Hidden diversity of soil giant viruses.</title>
        <authorList>
            <person name="Schulz F."/>
            <person name="Alteio L."/>
            <person name="Goudeau D."/>
            <person name="Ryan E.M."/>
            <person name="Malmstrom R.R."/>
            <person name="Blanchard J."/>
            <person name="Woyke T."/>
        </authorList>
    </citation>
    <scope>NUCLEOTIDE SEQUENCE</scope>
    <source>
        <strain evidence="7">HAV1</strain>
    </source>
</reference>
<dbReference type="PROSITE" id="PS50076">
    <property type="entry name" value="DNAJ_2"/>
    <property type="match status" value="1"/>
</dbReference>
<keyword evidence="2" id="KW-0812">Transmembrane</keyword>
<dbReference type="SUPFAM" id="SSF46565">
    <property type="entry name" value="Chaperone J-domain"/>
    <property type="match status" value="1"/>
</dbReference>
<dbReference type="Gene3D" id="1.10.287.110">
    <property type="entry name" value="DnaJ domain"/>
    <property type="match status" value="1"/>
</dbReference>
<feature type="domain" description="J" evidence="6">
    <location>
        <begin position="21"/>
        <end position="84"/>
    </location>
</feature>
<dbReference type="InterPro" id="IPR018253">
    <property type="entry name" value="DnaJ_domain_CS"/>
</dbReference>
<dbReference type="GO" id="GO:0016020">
    <property type="term" value="C:membrane"/>
    <property type="evidence" value="ECO:0007669"/>
    <property type="project" value="UniProtKB-SubCell"/>
</dbReference>
<dbReference type="PANTHER" id="PTHR44176">
    <property type="entry name" value="DNAJ HOMOLOG SUBFAMILY C MEMBER 25"/>
    <property type="match status" value="1"/>
</dbReference>
<evidence type="ECO:0000256" key="2">
    <source>
        <dbReference type="ARBA" id="ARBA00022692"/>
    </source>
</evidence>
<organism evidence="7">
    <name type="scientific">Harvfovirus sp</name>
    <dbReference type="NCBI Taxonomy" id="2487768"/>
    <lineage>
        <taxon>Viruses</taxon>
        <taxon>Varidnaviria</taxon>
        <taxon>Bamfordvirae</taxon>
        <taxon>Nucleocytoviricota</taxon>
        <taxon>Megaviricetes</taxon>
        <taxon>Imitervirales</taxon>
        <taxon>Mimiviridae</taxon>
        <taxon>Klosneuvirinae</taxon>
    </lineage>
</organism>
<proteinExistence type="predicted"/>
<keyword evidence="3" id="KW-1133">Transmembrane helix</keyword>